<evidence type="ECO:0000313" key="3">
    <source>
        <dbReference type="EMBL" id="UVI30220.1"/>
    </source>
</evidence>
<proteinExistence type="predicted"/>
<evidence type="ECO:0000256" key="1">
    <source>
        <dbReference type="SAM" id="MobiDB-lite"/>
    </source>
</evidence>
<organism evidence="3 4">
    <name type="scientific">Paenibacillus spongiae</name>
    <dbReference type="NCBI Taxonomy" id="2909671"/>
    <lineage>
        <taxon>Bacteria</taxon>
        <taxon>Bacillati</taxon>
        <taxon>Bacillota</taxon>
        <taxon>Bacilli</taxon>
        <taxon>Bacillales</taxon>
        <taxon>Paenibacillaceae</taxon>
        <taxon>Paenibacillus</taxon>
    </lineage>
</organism>
<protein>
    <submittedName>
        <fullName evidence="3">Uncharacterized protein</fullName>
    </submittedName>
</protein>
<dbReference type="EMBL" id="CP091430">
    <property type="protein sequence ID" value="UVI30220.1"/>
    <property type="molecule type" value="Genomic_DNA"/>
</dbReference>
<sequence length="208" mass="22751">MDNYQQKKEKPKTYQHSEWERPPADENDAYQERQRTAPGGNPPPAKEKNKHRFWIGMTALLTFILFLFFNESTGKLEDVRSNGVGKGLQAGAVLAVTDDSAGLEPKDYEIQMKENISTSRMLIWDFAAEDGDVVTVKVNGTILATNIGIFHKPAVFDIPVPSVVEILGIKDGGGGITYGVKFPGGVQNNAYFNAAPVGSANKYTITGQ</sequence>
<accession>A0ABY5SBV1</accession>
<evidence type="ECO:0000256" key="2">
    <source>
        <dbReference type="SAM" id="Phobius"/>
    </source>
</evidence>
<dbReference type="Proteomes" id="UP001057877">
    <property type="component" value="Chromosome"/>
</dbReference>
<gene>
    <name evidence="3" type="ORF">L1F29_33465</name>
</gene>
<reference evidence="3" key="1">
    <citation type="submission" date="2022-01" db="EMBL/GenBank/DDBJ databases">
        <title>Paenibacillus spongiae sp. nov., isolated from marine sponge.</title>
        <authorList>
            <person name="Li Z."/>
            <person name="Zhang M."/>
        </authorList>
    </citation>
    <scope>NUCLEOTIDE SEQUENCE</scope>
    <source>
        <strain evidence="3">PHS-Z3</strain>
    </source>
</reference>
<dbReference type="RefSeq" id="WP_258386290.1">
    <property type="nucleotide sequence ID" value="NZ_CP091430.1"/>
</dbReference>
<keyword evidence="2" id="KW-0812">Transmembrane</keyword>
<keyword evidence="4" id="KW-1185">Reference proteome</keyword>
<keyword evidence="2" id="KW-1133">Transmembrane helix</keyword>
<feature type="compositionally biased region" description="Basic and acidic residues" evidence="1">
    <location>
        <begin position="1"/>
        <end position="35"/>
    </location>
</feature>
<name>A0ABY5SBV1_9BACL</name>
<evidence type="ECO:0000313" key="4">
    <source>
        <dbReference type="Proteomes" id="UP001057877"/>
    </source>
</evidence>
<keyword evidence="2" id="KW-0472">Membrane</keyword>
<feature type="region of interest" description="Disordered" evidence="1">
    <location>
        <begin position="1"/>
        <end position="48"/>
    </location>
</feature>
<feature type="transmembrane region" description="Helical" evidence="2">
    <location>
        <begin position="53"/>
        <end position="69"/>
    </location>
</feature>